<reference evidence="1" key="1">
    <citation type="submission" date="2020-02" db="EMBL/GenBank/DDBJ databases">
        <authorList>
            <person name="Meier V. D."/>
        </authorList>
    </citation>
    <scope>NUCLEOTIDE SEQUENCE</scope>
    <source>
        <strain evidence="1">AVDCRST_MAG93</strain>
    </source>
</reference>
<evidence type="ECO:0000313" key="1">
    <source>
        <dbReference type="EMBL" id="CAA9303551.1"/>
    </source>
</evidence>
<organism evidence="1">
    <name type="scientific">uncultured Chloroflexia bacterium</name>
    <dbReference type="NCBI Taxonomy" id="1672391"/>
    <lineage>
        <taxon>Bacteria</taxon>
        <taxon>Bacillati</taxon>
        <taxon>Chloroflexota</taxon>
        <taxon>Chloroflexia</taxon>
        <taxon>environmental samples</taxon>
    </lineage>
</organism>
<dbReference type="EMBL" id="CADCTR010001601">
    <property type="protein sequence ID" value="CAA9303551.1"/>
    <property type="molecule type" value="Genomic_DNA"/>
</dbReference>
<sequence length="54" mass="6336">MLDDWQWVQRFCLLVDIMPKAEDATIVLGELKRRRLVHSGGDFYFCCCSVERGE</sequence>
<accession>A0A6J4KFH0</accession>
<dbReference type="AlphaFoldDB" id="A0A6J4KFH0"/>
<gene>
    <name evidence="1" type="ORF">AVDCRST_MAG93-4769</name>
</gene>
<protein>
    <submittedName>
        <fullName evidence="1">Uncharacterized protein</fullName>
    </submittedName>
</protein>
<proteinExistence type="predicted"/>
<name>A0A6J4KFH0_9CHLR</name>